<organism evidence="2 3">
    <name type="scientific">Candidatus Woesebacteria bacterium RIFCSPHIGHO2_01_FULL_39_28</name>
    <dbReference type="NCBI Taxonomy" id="1802496"/>
    <lineage>
        <taxon>Bacteria</taxon>
        <taxon>Candidatus Woeseibacteriota</taxon>
    </lineage>
</organism>
<dbReference type="EMBL" id="MGGI01000012">
    <property type="protein sequence ID" value="OGM26580.1"/>
    <property type="molecule type" value="Genomic_DNA"/>
</dbReference>
<dbReference type="AlphaFoldDB" id="A0A1F7YHD0"/>
<dbReference type="PANTHER" id="PTHR38659:SF1">
    <property type="entry name" value="METAL DEPENDENT PHOSPHOHYDROLASE"/>
    <property type="match status" value="1"/>
</dbReference>
<dbReference type="Pfam" id="PF01966">
    <property type="entry name" value="HD"/>
    <property type="match status" value="1"/>
</dbReference>
<sequence>MITREKALKLLHQHMQNPNLRRHCYSVEAVMRELARYFRESEDTWGTVGLLHDGDYEETKSTPEKHTLYVAEWLKKSGEKDKEILSAILSHNFAHTGQNSPKNKLEWSLYCCDELTGFIVAVALVKPDRKLSSVTVDSVLKKWPQRSFASGVKREQVAECESRLGIPLKEFVKIALSAMQAISQDLGL</sequence>
<reference evidence="2 3" key="1">
    <citation type="journal article" date="2016" name="Nat. Commun.">
        <title>Thousands of microbial genomes shed light on interconnected biogeochemical processes in an aquifer system.</title>
        <authorList>
            <person name="Anantharaman K."/>
            <person name="Brown C.T."/>
            <person name="Hug L.A."/>
            <person name="Sharon I."/>
            <person name="Castelle C.J."/>
            <person name="Probst A.J."/>
            <person name="Thomas B.C."/>
            <person name="Singh A."/>
            <person name="Wilkins M.J."/>
            <person name="Karaoz U."/>
            <person name="Brodie E.L."/>
            <person name="Williams K.H."/>
            <person name="Hubbard S.S."/>
            <person name="Banfield J.F."/>
        </authorList>
    </citation>
    <scope>NUCLEOTIDE SEQUENCE [LARGE SCALE GENOMIC DNA]</scope>
</reference>
<feature type="domain" description="HD" evidence="1">
    <location>
        <begin position="22"/>
        <end position="98"/>
    </location>
</feature>
<name>A0A1F7YHD0_9BACT</name>
<protein>
    <recommendedName>
        <fullName evidence="1">HD domain-containing protein</fullName>
    </recommendedName>
</protein>
<evidence type="ECO:0000259" key="1">
    <source>
        <dbReference type="Pfam" id="PF01966"/>
    </source>
</evidence>
<dbReference type="Proteomes" id="UP000178851">
    <property type="component" value="Unassembled WGS sequence"/>
</dbReference>
<gene>
    <name evidence="2" type="ORF">A2627_00975</name>
</gene>
<accession>A0A1F7YHD0</accession>
<dbReference type="SUPFAM" id="SSF109604">
    <property type="entry name" value="HD-domain/PDEase-like"/>
    <property type="match status" value="1"/>
</dbReference>
<dbReference type="InterPro" id="IPR006674">
    <property type="entry name" value="HD_domain"/>
</dbReference>
<comment type="caution">
    <text evidence="2">The sequence shown here is derived from an EMBL/GenBank/DDBJ whole genome shotgun (WGS) entry which is preliminary data.</text>
</comment>
<dbReference type="Gene3D" id="1.10.3210.10">
    <property type="entry name" value="Hypothetical protein af1432"/>
    <property type="match status" value="1"/>
</dbReference>
<evidence type="ECO:0000313" key="3">
    <source>
        <dbReference type="Proteomes" id="UP000178851"/>
    </source>
</evidence>
<evidence type="ECO:0000313" key="2">
    <source>
        <dbReference type="EMBL" id="OGM26580.1"/>
    </source>
</evidence>
<dbReference type="PANTHER" id="PTHR38659">
    <property type="entry name" value="METAL-DEPENDENT PHOSPHOHYDROLASE"/>
    <property type="match status" value="1"/>
</dbReference>
<proteinExistence type="predicted"/>